<evidence type="ECO:0000313" key="2">
    <source>
        <dbReference type="Proteomes" id="UP000190648"/>
    </source>
</evidence>
<dbReference type="EMBL" id="LSYS01004331">
    <property type="protein sequence ID" value="OPJ80145.1"/>
    <property type="molecule type" value="Genomic_DNA"/>
</dbReference>
<keyword evidence="2" id="KW-1185">Reference proteome</keyword>
<dbReference type="AlphaFoldDB" id="A0A1V4K6Y6"/>
<proteinExistence type="predicted"/>
<sequence>MILLPNESGYIMSEDAGVYFSGNNYQKMVYKMFLPMHPFLTFTLETHGLGISEELENVLNSRRISKVPIKFEISPEMTTSVDETYVKKSPGIYTTHAMGH</sequence>
<accession>A0A1V4K6Y6</accession>
<protein>
    <submittedName>
        <fullName evidence="1">Uncharacterized protein</fullName>
    </submittedName>
</protein>
<gene>
    <name evidence="1" type="ORF">AV530_002531</name>
</gene>
<organism evidence="1 2">
    <name type="scientific">Patagioenas fasciata monilis</name>
    <dbReference type="NCBI Taxonomy" id="372326"/>
    <lineage>
        <taxon>Eukaryota</taxon>
        <taxon>Metazoa</taxon>
        <taxon>Chordata</taxon>
        <taxon>Craniata</taxon>
        <taxon>Vertebrata</taxon>
        <taxon>Euteleostomi</taxon>
        <taxon>Archelosauria</taxon>
        <taxon>Archosauria</taxon>
        <taxon>Dinosauria</taxon>
        <taxon>Saurischia</taxon>
        <taxon>Theropoda</taxon>
        <taxon>Coelurosauria</taxon>
        <taxon>Aves</taxon>
        <taxon>Neognathae</taxon>
        <taxon>Neoaves</taxon>
        <taxon>Columbimorphae</taxon>
        <taxon>Columbiformes</taxon>
        <taxon>Columbidae</taxon>
        <taxon>Patagioenas</taxon>
    </lineage>
</organism>
<reference evidence="1 2" key="1">
    <citation type="submission" date="2016-02" db="EMBL/GenBank/DDBJ databases">
        <title>Band-tailed pigeon sequencing and assembly.</title>
        <authorList>
            <person name="Soares A.E."/>
            <person name="Novak B.J."/>
            <person name="Rice E.S."/>
            <person name="O'Connell B."/>
            <person name="Chang D."/>
            <person name="Weber S."/>
            <person name="Shapiro B."/>
        </authorList>
    </citation>
    <scope>NUCLEOTIDE SEQUENCE [LARGE SCALE GENOMIC DNA]</scope>
    <source>
        <strain evidence="1">BTP2013</strain>
        <tissue evidence="1">Blood</tissue>
    </source>
</reference>
<name>A0A1V4K6Y6_PATFA</name>
<dbReference type="Proteomes" id="UP000190648">
    <property type="component" value="Unassembled WGS sequence"/>
</dbReference>
<evidence type="ECO:0000313" key="1">
    <source>
        <dbReference type="EMBL" id="OPJ80145.1"/>
    </source>
</evidence>
<comment type="caution">
    <text evidence="1">The sequence shown here is derived from an EMBL/GenBank/DDBJ whole genome shotgun (WGS) entry which is preliminary data.</text>
</comment>